<comment type="caution">
    <text evidence="10">The sequence shown here is derived from an EMBL/GenBank/DDBJ whole genome shotgun (WGS) entry which is preliminary data.</text>
</comment>
<dbReference type="EMBL" id="NRQW01000343">
    <property type="protein sequence ID" value="PLZ88359.1"/>
    <property type="molecule type" value="Genomic_DNA"/>
</dbReference>
<evidence type="ECO:0000256" key="7">
    <source>
        <dbReference type="SAM" id="Phobius"/>
    </source>
</evidence>
<name>A0A2N6K192_FISMU</name>
<feature type="transmembrane region" description="Helical" evidence="7">
    <location>
        <begin position="282"/>
        <end position="304"/>
    </location>
</feature>
<sequence>MAQFLLETVWLVPLYALIGALLAVPWSPGIIRRTGPRPAGYVNLVMTFLAFLHATLAFPATWNQPAYQVFIPWLSTAGLNLSIDLEISSVSVGAMIVVCGLNLLAQIYAIGYMEMDWGWGRFYSLLGMFEAGLCALALCNNLFFSYVILEILTLGTYLLVGLWFIQPLVVTGARDAFLTKRVGDLFLLMGVLALWPLSGTWNYTELAEWAATADVNPTVIALVGLALIAGPMGKCAQFPLHLWLDEAMEGPIPSTILRNSVVVASGAWVLIKLQPVFNLSPIVSSAMIGIGAITAVGASLIAIAQVDIKRCLSYSVSAYLGLVFIAVGTQQDEAALLLVLTHALSAALLVMSTGAVVWNSITQNVTLLGGLWSRRPVSGLAYVVGILGLIGFPPLGSFWALLKLADGLWTTKPWLIGVVIAVNALTAFSLTREFCLVFGGKPKQMSERSPEVGWQMVLPMIILMSFTLHLPLILQSLSLLPSWAELNKDVALLLIWSSIFGCSISGVIYLGNVPKPIRLPWKGLQDLIAYDFYTPKLYRMSIVLSVDLISKLADIVDRFVVDGIVNLVGLASIGGGESLKYSTSGQTQFYAFTVLLGVGVLGIFVTWPYWGNQFLDMMYLSR</sequence>
<feature type="transmembrane region" description="Helical" evidence="7">
    <location>
        <begin position="452"/>
        <end position="470"/>
    </location>
</feature>
<evidence type="ECO:0000256" key="5">
    <source>
        <dbReference type="ARBA" id="ARBA00025624"/>
    </source>
</evidence>
<dbReference type="PANTHER" id="PTHR42829">
    <property type="entry name" value="NADH-UBIQUINONE OXIDOREDUCTASE CHAIN 5"/>
    <property type="match status" value="1"/>
</dbReference>
<dbReference type="GO" id="GO:0015990">
    <property type="term" value="P:electron transport coupled proton transport"/>
    <property type="evidence" value="ECO:0007669"/>
    <property type="project" value="TreeGrafter"/>
</dbReference>
<evidence type="ECO:0000313" key="11">
    <source>
        <dbReference type="Proteomes" id="UP000235036"/>
    </source>
</evidence>
<evidence type="ECO:0000256" key="1">
    <source>
        <dbReference type="ARBA" id="ARBA00004127"/>
    </source>
</evidence>
<feature type="transmembrane region" description="Helical" evidence="7">
    <location>
        <begin position="41"/>
        <end position="62"/>
    </location>
</feature>
<feature type="domain" description="NADH:quinone oxidoreductase/Mrp antiporter transmembrane" evidence="8">
    <location>
        <begin position="140"/>
        <end position="421"/>
    </location>
</feature>
<dbReference type="InterPro" id="IPR001516">
    <property type="entry name" value="Proton_antipo_N"/>
</dbReference>
<keyword evidence="2 6" id="KW-0812">Transmembrane</keyword>
<dbReference type="GO" id="GO:0003954">
    <property type="term" value="F:NADH dehydrogenase activity"/>
    <property type="evidence" value="ECO:0007669"/>
    <property type="project" value="TreeGrafter"/>
</dbReference>
<dbReference type="InterPro" id="IPR010217">
    <property type="entry name" value="NU5C2"/>
</dbReference>
<proteinExistence type="predicted"/>
<dbReference type="InterPro" id="IPR003945">
    <property type="entry name" value="NU5C-like"/>
</dbReference>
<feature type="transmembrane region" description="Helical" evidence="7">
    <location>
        <begin position="414"/>
        <end position="431"/>
    </location>
</feature>
<dbReference type="AlphaFoldDB" id="A0A2N6K192"/>
<feature type="transmembrane region" description="Helical" evidence="7">
    <location>
        <begin position="311"/>
        <end position="329"/>
    </location>
</feature>
<keyword evidence="4 7" id="KW-0472">Membrane</keyword>
<dbReference type="Proteomes" id="UP000235036">
    <property type="component" value="Unassembled WGS sequence"/>
</dbReference>
<dbReference type="GO" id="GO:0008137">
    <property type="term" value="F:NADH dehydrogenase (ubiquinone) activity"/>
    <property type="evidence" value="ECO:0007669"/>
    <property type="project" value="InterPro"/>
</dbReference>
<feature type="transmembrane region" description="Helical" evidence="7">
    <location>
        <begin position="87"/>
        <end position="110"/>
    </location>
</feature>
<dbReference type="InterPro" id="IPR001750">
    <property type="entry name" value="ND/Mrp_TM"/>
</dbReference>
<feature type="transmembrane region" description="Helical" evidence="7">
    <location>
        <begin position="379"/>
        <end position="402"/>
    </location>
</feature>
<evidence type="ECO:0000256" key="2">
    <source>
        <dbReference type="ARBA" id="ARBA00022692"/>
    </source>
</evidence>
<feature type="transmembrane region" description="Helical" evidence="7">
    <location>
        <begin position="335"/>
        <end position="358"/>
    </location>
</feature>
<feature type="domain" description="NADH-Ubiquinone oxidoreductase (complex I) chain 5 N-terminal" evidence="9">
    <location>
        <begin position="73"/>
        <end position="123"/>
    </location>
</feature>
<feature type="transmembrane region" description="Helical" evidence="7">
    <location>
        <begin position="122"/>
        <end position="148"/>
    </location>
</feature>
<dbReference type="NCBIfam" id="NF005633">
    <property type="entry name" value="PRK07390.1"/>
    <property type="match status" value="1"/>
</dbReference>
<evidence type="ECO:0000313" key="10">
    <source>
        <dbReference type="EMBL" id="PLZ88359.1"/>
    </source>
</evidence>
<dbReference type="Pfam" id="PF00662">
    <property type="entry name" value="Proton_antipo_N"/>
    <property type="match status" value="1"/>
</dbReference>
<evidence type="ECO:0000259" key="9">
    <source>
        <dbReference type="Pfam" id="PF00662"/>
    </source>
</evidence>
<dbReference type="PANTHER" id="PTHR42829:SF2">
    <property type="entry name" value="NADH-UBIQUINONE OXIDOREDUCTASE CHAIN 5"/>
    <property type="match status" value="1"/>
</dbReference>
<dbReference type="Pfam" id="PF00361">
    <property type="entry name" value="Proton_antipo_M"/>
    <property type="match status" value="1"/>
</dbReference>
<feature type="transmembrane region" description="Helical" evidence="7">
    <location>
        <begin position="490"/>
        <end position="510"/>
    </location>
</feature>
<organism evidence="10 11">
    <name type="scientific">Fischerella muscicola CCMEE 5323</name>
    <dbReference type="NCBI Taxonomy" id="2019572"/>
    <lineage>
        <taxon>Bacteria</taxon>
        <taxon>Bacillati</taxon>
        <taxon>Cyanobacteriota</taxon>
        <taxon>Cyanophyceae</taxon>
        <taxon>Nostocales</taxon>
        <taxon>Hapalosiphonaceae</taxon>
        <taxon>Fischerella</taxon>
    </lineage>
</organism>
<evidence type="ECO:0000256" key="3">
    <source>
        <dbReference type="ARBA" id="ARBA00022989"/>
    </source>
</evidence>
<dbReference type="NCBIfam" id="TIGR01960">
    <property type="entry name" value="ndhF3_CO2"/>
    <property type="match status" value="1"/>
</dbReference>
<keyword evidence="3 7" id="KW-1133">Transmembrane helix</keyword>
<feature type="transmembrane region" description="Helical" evidence="7">
    <location>
        <begin position="219"/>
        <end position="244"/>
    </location>
</feature>
<protein>
    <submittedName>
        <fullName evidence="10">NAD(P)H-quinone oxidoreductase subunit F</fullName>
    </submittedName>
</protein>
<dbReference type="RefSeq" id="WP_102205388.1">
    <property type="nucleotide sequence ID" value="NZ_CAWNVR010000447.1"/>
</dbReference>
<evidence type="ECO:0000256" key="6">
    <source>
        <dbReference type="RuleBase" id="RU000320"/>
    </source>
</evidence>
<dbReference type="GO" id="GO:0012505">
    <property type="term" value="C:endomembrane system"/>
    <property type="evidence" value="ECO:0007669"/>
    <property type="project" value="UniProtKB-SubCell"/>
</dbReference>
<dbReference type="Gene3D" id="1.20.5.2700">
    <property type="match status" value="1"/>
</dbReference>
<dbReference type="GO" id="GO:0042773">
    <property type="term" value="P:ATP synthesis coupled electron transport"/>
    <property type="evidence" value="ECO:0007669"/>
    <property type="project" value="InterPro"/>
</dbReference>
<feature type="transmembrane region" description="Helical" evidence="7">
    <location>
        <begin position="12"/>
        <end position="29"/>
    </location>
</feature>
<reference evidence="10 11" key="1">
    <citation type="submission" date="2017-08" db="EMBL/GenBank/DDBJ databases">
        <title>Genomes of Fischerella (Mastigocladus) sp. strains.</title>
        <authorList>
            <person name="Miller S.R."/>
        </authorList>
    </citation>
    <scope>NUCLEOTIDE SEQUENCE [LARGE SCALE GENOMIC DNA]</scope>
    <source>
        <strain evidence="10 11">CCMEE 5323</strain>
    </source>
</reference>
<feature type="transmembrane region" description="Helical" evidence="7">
    <location>
        <begin position="589"/>
        <end position="610"/>
    </location>
</feature>
<gene>
    <name evidence="10" type="ORF">CEN44_15495</name>
</gene>
<comment type="function">
    <text evidence="5">NDH-1 shuttles electrons from NAD(P)H, via FMN and iron-sulfur (Fe-S) centers, to quinones in the respiratory chain. The immediate electron acceptor for the enzyme in this species is believed to be plastoquinone. Couples the redox reaction to proton translocation (for every two electrons transferred, four hydrogen ions are translocated across the cytoplasmic membrane), and thus conserves the redox energy in a proton gradient.</text>
</comment>
<dbReference type="PRINTS" id="PR01434">
    <property type="entry name" value="NADHDHGNASE5"/>
</dbReference>
<comment type="subcellular location">
    <subcellularLocation>
        <location evidence="1">Endomembrane system</location>
        <topology evidence="1">Multi-pass membrane protein</topology>
    </subcellularLocation>
    <subcellularLocation>
        <location evidence="6">Membrane</location>
        <topology evidence="6">Multi-pass membrane protein</topology>
    </subcellularLocation>
</comment>
<accession>A0A2N6K192</accession>
<feature type="transmembrane region" description="Helical" evidence="7">
    <location>
        <begin position="185"/>
        <end position="204"/>
    </location>
</feature>
<evidence type="ECO:0000256" key="4">
    <source>
        <dbReference type="ARBA" id="ARBA00023136"/>
    </source>
</evidence>
<keyword evidence="11" id="KW-1185">Reference proteome</keyword>
<dbReference type="GO" id="GO:0016020">
    <property type="term" value="C:membrane"/>
    <property type="evidence" value="ECO:0007669"/>
    <property type="project" value="UniProtKB-SubCell"/>
</dbReference>
<feature type="transmembrane region" description="Helical" evidence="7">
    <location>
        <begin position="154"/>
        <end position="173"/>
    </location>
</feature>
<evidence type="ECO:0000259" key="8">
    <source>
        <dbReference type="Pfam" id="PF00361"/>
    </source>
</evidence>